<dbReference type="Pfam" id="PF02863">
    <property type="entry name" value="Arg_repressor_C"/>
    <property type="match status" value="1"/>
</dbReference>
<dbReference type="GO" id="GO:0034618">
    <property type="term" value="F:arginine binding"/>
    <property type="evidence" value="ECO:0007669"/>
    <property type="project" value="InterPro"/>
</dbReference>
<accession>T1BQB5</accession>
<dbReference type="PANTHER" id="PTHR34471">
    <property type="entry name" value="ARGININE REPRESSOR"/>
    <property type="match status" value="1"/>
</dbReference>
<dbReference type="SUPFAM" id="SSF55252">
    <property type="entry name" value="C-terminal domain of arginine repressor"/>
    <property type="match status" value="1"/>
</dbReference>
<feature type="domain" description="Arginine repressor DNA-binding" evidence="7">
    <location>
        <begin position="4"/>
        <end position="53"/>
    </location>
</feature>
<gene>
    <name evidence="10" type="ORF">B1B_09029</name>
    <name evidence="9" type="ORF">B2A_14606</name>
</gene>
<reference evidence="10" key="2">
    <citation type="journal article" date="2014" name="ISME J.">
        <title>Microbial stratification in low pH oxic and suboxic macroscopic growths along an acid mine drainage.</title>
        <authorList>
            <person name="Mendez-Garcia C."/>
            <person name="Mesa V."/>
            <person name="Sprenger R.R."/>
            <person name="Richter M."/>
            <person name="Diez M.S."/>
            <person name="Solano J."/>
            <person name="Bargiela R."/>
            <person name="Golyshina O.V."/>
            <person name="Manteca A."/>
            <person name="Ramos J.L."/>
            <person name="Gallego J.R."/>
            <person name="Llorente I."/>
            <person name="Martins Dos Santos V.A."/>
            <person name="Jensen O.N."/>
            <person name="Pelaez A.I."/>
            <person name="Sanchez J."/>
            <person name="Ferrer M."/>
        </authorList>
    </citation>
    <scope>NUCLEOTIDE SEQUENCE</scope>
</reference>
<evidence type="ECO:0000259" key="8">
    <source>
        <dbReference type="Pfam" id="PF02863"/>
    </source>
</evidence>
<evidence type="ECO:0000313" key="10">
    <source>
        <dbReference type="EMBL" id="EQD56180.1"/>
    </source>
</evidence>
<proteinExistence type="inferred from homology"/>
<dbReference type="Gene3D" id="3.30.1360.40">
    <property type="match status" value="1"/>
</dbReference>
<dbReference type="EMBL" id="AUZZ01010609">
    <property type="protein sequence ID" value="EQD29200.1"/>
    <property type="molecule type" value="Genomic_DNA"/>
</dbReference>
<evidence type="ECO:0000313" key="9">
    <source>
        <dbReference type="EMBL" id="EQD29200.1"/>
    </source>
</evidence>
<dbReference type="AlphaFoldDB" id="T1BQB5"/>
<evidence type="ECO:0000256" key="4">
    <source>
        <dbReference type="ARBA" id="ARBA00023015"/>
    </source>
</evidence>
<dbReference type="HAMAP" id="MF_00173">
    <property type="entry name" value="Arg_repressor"/>
    <property type="match status" value="1"/>
</dbReference>
<dbReference type="InterPro" id="IPR036388">
    <property type="entry name" value="WH-like_DNA-bd_sf"/>
</dbReference>
<comment type="similarity">
    <text evidence="2">Belongs to the ArgR family.</text>
</comment>
<dbReference type="InterPro" id="IPR036251">
    <property type="entry name" value="Arg_repress_C_sf"/>
</dbReference>
<dbReference type="GO" id="GO:0003677">
    <property type="term" value="F:DNA binding"/>
    <property type="evidence" value="ECO:0007669"/>
    <property type="project" value="UniProtKB-KW"/>
</dbReference>
<keyword evidence="5" id="KW-0238">DNA-binding</keyword>
<dbReference type="Gene3D" id="1.10.10.10">
    <property type="entry name" value="Winged helix-like DNA-binding domain superfamily/Winged helix DNA-binding domain"/>
    <property type="match status" value="1"/>
</dbReference>
<protein>
    <submittedName>
        <fullName evidence="10">Arginine repressor</fullName>
    </submittedName>
</protein>
<dbReference type="GO" id="GO:0003700">
    <property type="term" value="F:DNA-binding transcription factor activity"/>
    <property type="evidence" value="ECO:0007669"/>
    <property type="project" value="InterPro"/>
</dbReference>
<comment type="subcellular location">
    <subcellularLocation>
        <location evidence="1">Cytoplasm</location>
    </subcellularLocation>
</comment>
<dbReference type="Pfam" id="PF01316">
    <property type="entry name" value="Arg_repressor"/>
    <property type="match status" value="1"/>
</dbReference>
<evidence type="ECO:0000256" key="5">
    <source>
        <dbReference type="ARBA" id="ARBA00023125"/>
    </source>
</evidence>
<feature type="domain" description="Arginine repressor C-terminal" evidence="8">
    <location>
        <begin position="78"/>
        <end position="132"/>
    </location>
</feature>
<keyword evidence="6" id="KW-0804">Transcription</keyword>
<dbReference type="InterPro" id="IPR036390">
    <property type="entry name" value="WH_DNA-bd_sf"/>
</dbReference>
<dbReference type="InterPro" id="IPR020900">
    <property type="entry name" value="Arg_repress_DNA-bd"/>
</dbReference>
<dbReference type="PANTHER" id="PTHR34471:SF1">
    <property type="entry name" value="ARGININE REPRESSOR"/>
    <property type="match status" value="1"/>
</dbReference>
<organism evidence="10">
    <name type="scientific">mine drainage metagenome</name>
    <dbReference type="NCBI Taxonomy" id="410659"/>
    <lineage>
        <taxon>unclassified sequences</taxon>
        <taxon>metagenomes</taxon>
        <taxon>ecological metagenomes</taxon>
    </lineage>
</organism>
<dbReference type="SUPFAM" id="SSF46785">
    <property type="entry name" value="Winged helix' DNA-binding domain"/>
    <property type="match status" value="1"/>
</dbReference>
<dbReference type="InterPro" id="IPR001669">
    <property type="entry name" value="Arg_repress"/>
</dbReference>
<sequence>MKNSSDEIILQLVMEETITDQGALLARLRERGLTLTQPTLSRRLSKLSIRKVQGRYAHFEPLRNTNRLSFTIDLSPPNLIVIRTSPGFAQALGLKIDQFRLEDVAGTLAGDDTVFVAVRRSQALEELRGRIEALLQQSV</sequence>
<dbReference type="GO" id="GO:0006525">
    <property type="term" value="P:arginine metabolic process"/>
    <property type="evidence" value="ECO:0007669"/>
    <property type="project" value="InterPro"/>
</dbReference>
<comment type="caution">
    <text evidence="10">The sequence shown here is derived from an EMBL/GenBank/DDBJ whole genome shotgun (WGS) entry which is preliminary data.</text>
</comment>
<dbReference type="EMBL" id="AUZY01005938">
    <property type="protein sequence ID" value="EQD56180.1"/>
    <property type="molecule type" value="Genomic_DNA"/>
</dbReference>
<dbReference type="GO" id="GO:0051259">
    <property type="term" value="P:protein complex oligomerization"/>
    <property type="evidence" value="ECO:0007669"/>
    <property type="project" value="InterPro"/>
</dbReference>
<evidence type="ECO:0000256" key="3">
    <source>
        <dbReference type="ARBA" id="ARBA00022490"/>
    </source>
</evidence>
<dbReference type="PRINTS" id="PR01467">
    <property type="entry name" value="ARGREPRESSOR"/>
</dbReference>
<evidence type="ECO:0000256" key="1">
    <source>
        <dbReference type="ARBA" id="ARBA00004496"/>
    </source>
</evidence>
<keyword evidence="4" id="KW-0805">Transcription regulation</keyword>
<dbReference type="GO" id="GO:0005737">
    <property type="term" value="C:cytoplasm"/>
    <property type="evidence" value="ECO:0007669"/>
    <property type="project" value="UniProtKB-SubCell"/>
</dbReference>
<name>T1BQB5_9ZZZZ</name>
<evidence type="ECO:0000259" key="7">
    <source>
        <dbReference type="Pfam" id="PF01316"/>
    </source>
</evidence>
<keyword evidence="3" id="KW-0963">Cytoplasm</keyword>
<dbReference type="InterPro" id="IPR020899">
    <property type="entry name" value="Arg_repress_C"/>
</dbReference>
<reference evidence="10" key="1">
    <citation type="submission" date="2013-08" db="EMBL/GenBank/DDBJ databases">
        <authorList>
            <person name="Mendez C."/>
            <person name="Richter M."/>
            <person name="Ferrer M."/>
            <person name="Sanchez J."/>
        </authorList>
    </citation>
    <scope>NUCLEOTIDE SEQUENCE</scope>
</reference>
<evidence type="ECO:0000256" key="6">
    <source>
        <dbReference type="ARBA" id="ARBA00023163"/>
    </source>
</evidence>
<evidence type="ECO:0000256" key="2">
    <source>
        <dbReference type="ARBA" id="ARBA00008316"/>
    </source>
</evidence>